<dbReference type="PANTHER" id="PTHR30136:SF24">
    <property type="entry name" value="HTH-TYPE TRANSCRIPTIONAL REPRESSOR ALLR"/>
    <property type="match status" value="1"/>
</dbReference>
<dbReference type="EMBL" id="BSRZ01000003">
    <property type="protein sequence ID" value="GLW63752.1"/>
    <property type="molecule type" value="Genomic_DNA"/>
</dbReference>
<dbReference type="InterPro" id="IPR050707">
    <property type="entry name" value="HTH_MetabolicPath_Reg"/>
</dbReference>
<gene>
    <name evidence="6" type="ORF">Arub01_19960</name>
</gene>
<evidence type="ECO:0000259" key="5">
    <source>
        <dbReference type="PROSITE" id="PS51078"/>
    </source>
</evidence>
<keyword evidence="7" id="KW-1185">Reference proteome</keyword>
<dbReference type="Gene3D" id="1.10.10.10">
    <property type="entry name" value="Winged helix-like DNA-binding domain superfamily/Winged helix DNA-binding domain"/>
    <property type="match status" value="1"/>
</dbReference>
<dbReference type="InterPro" id="IPR036388">
    <property type="entry name" value="WH-like_DNA-bd_sf"/>
</dbReference>
<dbReference type="PROSITE" id="PS51078">
    <property type="entry name" value="ICLR_ED"/>
    <property type="match status" value="1"/>
</dbReference>
<keyword evidence="2" id="KW-0238">DNA-binding</keyword>
<dbReference type="GO" id="GO:0045892">
    <property type="term" value="P:negative regulation of DNA-templated transcription"/>
    <property type="evidence" value="ECO:0007669"/>
    <property type="project" value="TreeGrafter"/>
</dbReference>
<dbReference type="Gene3D" id="3.30.450.40">
    <property type="match status" value="1"/>
</dbReference>
<name>A0A9W6UVZ4_9ACTN</name>
<feature type="domain" description="IclR-ED" evidence="5">
    <location>
        <begin position="67"/>
        <end position="248"/>
    </location>
</feature>
<evidence type="ECO:0000313" key="7">
    <source>
        <dbReference type="Proteomes" id="UP001165124"/>
    </source>
</evidence>
<dbReference type="InterPro" id="IPR036390">
    <property type="entry name" value="WH_DNA-bd_sf"/>
</dbReference>
<organism evidence="6 7">
    <name type="scientific">Actinomadura rubrobrunea</name>
    <dbReference type="NCBI Taxonomy" id="115335"/>
    <lineage>
        <taxon>Bacteria</taxon>
        <taxon>Bacillati</taxon>
        <taxon>Actinomycetota</taxon>
        <taxon>Actinomycetes</taxon>
        <taxon>Streptosporangiales</taxon>
        <taxon>Thermomonosporaceae</taxon>
        <taxon>Actinomadura</taxon>
    </lineage>
</organism>
<dbReference type="SMART" id="SM00346">
    <property type="entry name" value="HTH_ICLR"/>
    <property type="match status" value="1"/>
</dbReference>
<dbReference type="InterPro" id="IPR014757">
    <property type="entry name" value="Tscrpt_reg_IclR_C"/>
</dbReference>
<dbReference type="InterPro" id="IPR011991">
    <property type="entry name" value="ArsR-like_HTH"/>
</dbReference>
<dbReference type="RefSeq" id="WP_067909103.1">
    <property type="nucleotide sequence ID" value="NZ_BSRZ01000003.1"/>
</dbReference>
<evidence type="ECO:0000313" key="6">
    <source>
        <dbReference type="EMBL" id="GLW63752.1"/>
    </source>
</evidence>
<dbReference type="GO" id="GO:0003677">
    <property type="term" value="F:DNA binding"/>
    <property type="evidence" value="ECO:0007669"/>
    <property type="project" value="UniProtKB-KW"/>
</dbReference>
<dbReference type="CDD" id="cd00090">
    <property type="entry name" value="HTH_ARSR"/>
    <property type="match status" value="1"/>
</dbReference>
<comment type="caution">
    <text evidence="6">The sequence shown here is derived from an EMBL/GenBank/DDBJ whole genome shotgun (WGS) entry which is preliminary data.</text>
</comment>
<dbReference type="SUPFAM" id="SSF46785">
    <property type="entry name" value="Winged helix' DNA-binding domain"/>
    <property type="match status" value="1"/>
</dbReference>
<accession>A0A9W6UVZ4</accession>
<evidence type="ECO:0000256" key="3">
    <source>
        <dbReference type="ARBA" id="ARBA00023163"/>
    </source>
</evidence>
<dbReference type="Pfam" id="PF09339">
    <property type="entry name" value="HTH_IclR"/>
    <property type="match status" value="1"/>
</dbReference>
<keyword evidence="3" id="KW-0804">Transcription</keyword>
<evidence type="ECO:0000256" key="2">
    <source>
        <dbReference type="ARBA" id="ARBA00023125"/>
    </source>
</evidence>
<keyword evidence="1" id="KW-0805">Transcription regulation</keyword>
<dbReference type="SUPFAM" id="SSF55781">
    <property type="entry name" value="GAF domain-like"/>
    <property type="match status" value="1"/>
</dbReference>
<proteinExistence type="predicted"/>
<dbReference type="Proteomes" id="UP001165124">
    <property type="component" value="Unassembled WGS sequence"/>
</dbReference>
<dbReference type="InterPro" id="IPR005471">
    <property type="entry name" value="Tscrpt_reg_IclR_N"/>
</dbReference>
<evidence type="ECO:0000256" key="1">
    <source>
        <dbReference type="ARBA" id="ARBA00023015"/>
    </source>
</evidence>
<dbReference type="AlphaFoldDB" id="A0A9W6UVZ4"/>
<dbReference type="PANTHER" id="PTHR30136">
    <property type="entry name" value="HELIX-TURN-HELIX TRANSCRIPTIONAL REGULATOR, ICLR FAMILY"/>
    <property type="match status" value="1"/>
</dbReference>
<dbReference type="InterPro" id="IPR029016">
    <property type="entry name" value="GAF-like_dom_sf"/>
</dbReference>
<protein>
    <submittedName>
        <fullName evidence="6">IclR family transcriptional regulator</fullName>
    </submittedName>
</protein>
<evidence type="ECO:0000259" key="4">
    <source>
        <dbReference type="PROSITE" id="PS51077"/>
    </source>
</evidence>
<dbReference type="GO" id="GO:0003700">
    <property type="term" value="F:DNA-binding transcription factor activity"/>
    <property type="evidence" value="ECO:0007669"/>
    <property type="project" value="TreeGrafter"/>
</dbReference>
<dbReference type="PROSITE" id="PS51077">
    <property type="entry name" value="HTH_ICLR"/>
    <property type="match status" value="1"/>
</dbReference>
<dbReference type="Pfam" id="PF01614">
    <property type="entry name" value="IclR_C"/>
    <property type="match status" value="1"/>
</dbReference>
<reference evidence="6" key="1">
    <citation type="submission" date="2023-02" db="EMBL/GenBank/DDBJ databases">
        <title>Actinomadura rubrobrunea NBRC 14622.</title>
        <authorList>
            <person name="Ichikawa N."/>
            <person name="Sato H."/>
            <person name="Tonouchi N."/>
        </authorList>
    </citation>
    <scope>NUCLEOTIDE SEQUENCE</scope>
    <source>
        <strain evidence="6">NBRC 14622</strain>
    </source>
</reference>
<sequence length="259" mass="28273">MSETERTSAARLLAVLEALSCGDGMTVAELARTLGRDKSIVSRGLRPLVQLGLVERSPDGRHRLGWRLFTLAARAGDQRLLLLAPPVMRRLSDVTQERVHLTVLHGREALTILSESSRRTIEVVGWVGRTSPVHCTSSGRALLLDHSDDEIRELLADVPFSGFGPKAPKDVDDLLRRVHEARRRGFAVVDGEFEKDLVAAAAPVRDFRNRIIAALNVSAPAYRLQDRLTAVGQQVAAAAAHLSQAVSSRPSGPHRLEPC</sequence>
<feature type="domain" description="HTH iclR-type" evidence="4">
    <location>
        <begin position="6"/>
        <end position="66"/>
    </location>
</feature>